<keyword evidence="2" id="KW-1003">Cell membrane</keyword>
<evidence type="ECO:0000256" key="2">
    <source>
        <dbReference type="ARBA" id="ARBA00022475"/>
    </source>
</evidence>
<dbReference type="InterPro" id="IPR017800">
    <property type="entry name" value="ADOP"/>
</dbReference>
<accession>A0A9X4AXQ5</accession>
<feature type="domain" description="ABC3 transporter permease C-terminal" evidence="8">
    <location>
        <begin position="282"/>
        <end position="400"/>
    </location>
</feature>
<keyword evidence="11" id="KW-1185">Reference proteome</keyword>
<comment type="similarity">
    <text evidence="6">Belongs to the ABC-4 integral membrane protein family.</text>
</comment>
<evidence type="ECO:0000256" key="5">
    <source>
        <dbReference type="ARBA" id="ARBA00023136"/>
    </source>
</evidence>
<protein>
    <submittedName>
        <fullName evidence="10">ABC transporter permease</fullName>
    </submittedName>
</protein>
<feature type="transmembrane region" description="Helical" evidence="7">
    <location>
        <begin position="276"/>
        <end position="297"/>
    </location>
</feature>
<dbReference type="PANTHER" id="PTHR30572">
    <property type="entry name" value="MEMBRANE COMPONENT OF TRANSPORTER-RELATED"/>
    <property type="match status" value="1"/>
</dbReference>
<dbReference type="EMBL" id="JAGTJJ010000079">
    <property type="protein sequence ID" value="MDC3988669.1"/>
    <property type="molecule type" value="Genomic_DNA"/>
</dbReference>
<feature type="domain" description="ABC3 transporter permease C-terminal" evidence="8">
    <location>
        <begin position="690"/>
        <end position="803"/>
    </location>
</feature>
<feature type="domain" description="MacB-like periplasmic core" evidence="9">
    <location>
        <begin position="22"/>
        <end position="239"/>
    </location>
</feature>
<evidence type="ECO:0000259" key="9">
    <source>
        <dbReference type="Pfam" id="PF12704"/>
    </source>
</evidence>
<dbReference type="PANTHER" id="PTHR30572:SF4">
    <property type="entry name" value="ABC TRANSPORTER PERMEASE YTRF"/>
    <property type="match status" value="1"/>
</dbReference>
<dbReference type="NCBIfam" id="TIGR03434">
    <property type="entry name" value="ADOP"/>
    <property type="match status" value="1"/>
</dbReference>
<proteinExistence type="inferred from homology"/>
<feature type="transmembrane region" description="Helical" evidence="7">
    <location>
        <begin position="740"/>
        <end position="762"/>
    </location>
</feature>
<dbReference type="GO" id="GO:0022857">
    <property type="term" value="F:transmembrane transporter activity"/>
    <property type="evidence" value="ECO:0007669"/>
    <property type="project" value="TreeGrafter"/>
</dbReference>
<dbReference type="Pfam" id="PF02687">
    <property type="entry name" value="FtsX"/>
    <property type="match status" value="2"/>
</dbReference>
<organism evidence="10 11">
    <name type="scientific">Polyangium jinanense</name>
    <dbReference type="NCBI Taxonomy" id="2829994"/>
    <lineage>
        <taxon>Bacteria</taxon>
        <taxon>Pseudomonadati</taxon>
        <taxon>Myxococcota</taxon>
        <taxon>Polyangia</taxon>
        <taxon>Polyangiales</taxon>
        <taxon>Polyangiaceae</taxon>
        <taxon>Polyangium</taxon>
    </lineage>
</organism>
<keyword evidence="5 7" id="KW-0472">Membrane</keyword>
<feature type="transmembrane region" description="Helical" evidence="7">
    <location>
        <begin position="774"/>
        <end position="793"/>
    </location>
</feature>
<evidence type="ECO:0000313" key="11">
    <source>
        <dbReference type="Proteomes" id="UP001151081"/>
    </source>
</evidence>
<feature type="transmembrane region" description="Helical" evidence="7">
    <location>
        <begin position="422"/>
        <end position="441"/>
    </location>
</feature>
<feature type="transmembrane region" description="Helical" evidence="7">
    <location>
        <begin position="21"/>
        <end position="43"/>
    </location>
</feature>
<dbReference type="Pfam" id="PF12704">
    <property type="entry name" value="MacB_PCD"/>
    <property type="match status" value="2"/>
</dbReference>
<name>A0A9X4AXQ5_9BACT</name>
<dbReference type="RefSeq" id="WP_272427912.1">
    <property type="nucleotide sequence ID" value="NZ_JAGTJJ010000079.1"/>
</dbReference>
<feature type="transmembrane region" description="Helical" evidence="7">
    <location>
        <begin position="367"/>
        <end position="390"/>
    </location>
</feature>
<evidence type="ECO:0000256" key="4">
    <source>
        <dbReference type="ARBA" id="ARBA00022989"/>
    </source>
</evidence>
<feature type="domain" description="MacB-like periplasmic core" evidence="9">
    <location>
        <begin position="428"/>
        <end position="644"/>
    </location>
</feature>
<dbReference type="InterPro" id="IPR025857">
    <property type="entry name" value="MacB_PCD"/>
</dbReference>
<evidence type="ECO:0000256" key="3">
    <source>
        <dbReference type="ARBA" id="ARBA00022692"/>
    </source>
</evidence>
<evidence type="ECO:0000256" key="1">
    <source>
        <dbReference type="ARBA" id="ARBA00004651"/>
    </source>
</evidence>
<gene>
    <name evidence="10" type="ORF">KEG57_49845</name>
</gene>
<evidence type="ECO:0000256" key="6">
    <source>
        <dbReference type="ARBA" id="ARBA00038076"/>
    </source>
</evidence>
<feature type="transmembrane region" description="Helical" evidence="7">
    <location>
        <begin position="334"/>
        <end position="355"/>
    </location>
</feature>
<evidence type="ECO:0000256" key="7">
    <source>
        <dbReference type="SAM" id="Phobius"/>
    </source>
</evidence>
<dbReference type="InterPro" id="IPR050250">
    <property type="entry name" value="Macrolide_Exporter_MacB"/>
</dbReference>
<keyword evidence="4 7" id="KW-1133">Transmembrane helix</keyword>
<dbReference type="AlphaFoldDB" id="A0A9X4AXQ5"/>
<dbReference type="InterPro" id="IPR003838">
    <property type="entry name" value="ABC3_permease_C"/>
</dbReference>
<comment type="caution">
    <text evidence="10">The sequence shown here is derived from an EMBL/GenBank/DDBJ whole genome shotgun (WGS) entry which is preliminary data.</text>
</comment>
<comment type="subcellular location">
    <subcellularLocation>
        <location evidence="1">Cell membrane</location>
        <topology evidence="1">Multi-pass membrane protein</topology>
    </subcellularLocation>
</comment>
<dbReference type="Proteomes" id="UP001151081">
    <property type="component" value="Unassembled WGS sequence"/>
</dbReference>
<keyword evidence="3 7" id="KW-0812">Transmembrane</keyword>
<reference evidence="10 11" key="1">
    <citation type="submission" date="2021-04" db="EMBL/GenBank/DDBJ databases">
        <title>Genome analysis of Polyangium sp.</title>
        <authorList>
            <person name="Li Y."/>
            <person name="Wang J."/>
        </authorList>
    </citation>
    <scope>NUCLEOTIDE SEQUENCE [LARGE SCALE GENOMIC DNA]</scope>
    <source>
        <strain evidence="10 11">SDU14</strain>
    </source>
</reference>
<evidence type="ECO:0000313" key="10">
    <source>
        <dbReference type="EMBL" id="MDC3988669.1"/>
    </source>
</evidence>
<sequence>MHDFLQDVRFALRMLRKAPAFTIAALVVLALGIGATSAIFSVVNAVVLRPLPYPDADRIVVIHQDFRLAGLEQMAFGIPEYHDFRDQNRSLEAIAAYQLRDKNLASVDPPERLLVATVSPAFFPVLKIEAAPGRTFTPDEEKAGSDRVVLLSHALWQRRFGGDASIVGRSVDLSGEPYTVVGVLPRGFVLPQKVDVWVPLAPSELESSEERRNWRNYDLIARLKAGISVEQAAEDLTALRRRMNEEHEGAAPGTSQLLVKVQTLKDFMVGETQTTLVFLLGAVAFVLLIACANVANLLLARAAVRQREIAVRAALGAGSGRIAVQFLVESAVLAVLGGALGLLLALWGVDALVAIDPDRLPRAEEIHLDGVVVAFTLGVSLVTGLVFGVIPAIHASRVDPADVLKEGSRGTAGGRMGRFRNALVVAQIALALMLLAGAGLMTRSLSAMARMPLGFDPEGVLTAKLAITNPRYKEDKAKAAFARDLLARLNNLPGVTGAGITTNLPISVRYSQSFRIEGKTPAAGERWPYAVHREITPGYLESMRVPLIEGRMLNDQDHEDAPHAIVVNQALAKTYFPEGNAVGRRVRMPCGDDEKTCPFCTIVGVVGDVREVSSEETIAPTFYASYAQVPRHSLNIVLRTSQDPLSLLSALRSEVRAIDRDQPIYDAIPMQARVDQRLGPRRFALEVLSVFAITALILAAVGLYGVTSYMVTQRTREFGIRLALGAEARDILGMVLKRSLVLAGLGIGVGLAASLVLSRVMTSVIYGVSERDPLTLLIACPVLAGAALFASYFPARRATRVPPAIALRAE</sequence>
<feature type="transmembrane region" description="Helical" evidence="7">
    <location>
        <begin position="683"/>
        <end position="706"/>
    </location>
</feature>
<dbReference type="GO" id="GO:0005886">
    <property type="term" value="C:plasma membrane"/>
    <property type="evidence" value="ECO:0007669"/>
    <property type="project" value="UniProtKB-SubCell"/>
</dbReference>
<evidence type="ECO:0000259" key="8">
    <source>
        <dbReference type="Pfam" id="PF02687"/>
    </source>
</evidence>